<dbReference type="Pfam" id="PF00239">
    <property type="entry name" value="Resolvase"/>
    <property type="match status" value="1"/>
</dbReference>
<comment type="caution">
    <text evidence="3">The sequence shown here is derived from an EMBL/GenBank/DDBJ whole genome shotgun (WGS) entry which is preliminary data.</text>
</comment>
<dbReference type="SMART" id="SM00857">
    <property type="entry name" value="Resolvase"/>
    <property type="match status" value="1"/>
</dbReference>
<dbReference type="Proteomes" id="UP000641025">
    <property type="component" value="Unassembled WGS sequence"/>
</dbReference>
<feature type="domain" description="Resolvase/invertase-type recombinase catalytic" evidence="2">
    <location>
        <begin position="3"/>
        <end position="148"/>
    </location>
</feature>
<proteinExistence type="predicted"/>
<evidence type="ECO:0000313" key="3">
    <source>
        <dbReference type="EMBL" id="MBJ6802768.1"/>
    </source>
</evidence>
<reference evidence="3 4" key="1">
    <citation type="submission" date="2020-12" db="EMBL/GenBank/DDBJ databases">
        <title>Geomonas sp. Red259, isolated from paddy soil.</title>
        <authorList>
            <person name="Xu Z."/>
            <person name="Zhang Z."/>
            <person name="Masuda Y."/>
            <person name="Itoh H."/>
            <person name="Senoo K."/>
        </authorList>
    </citation>
    <scope>NUCLEOTIDE SEQUENCE [LARGE SCALE GENOMIC DNA]</scope>
    <source>
        <strain evidence="3 4">Red259</strain>
    </source>
</reference>
<evidence type="ECO:0000256" key="1">
    <source>
        <dbReference type="SAM" id="MobiDB-lite"/>
    </source>
</evidence>
<sequence>MKTYGYIHTTSAKYDLDHQYWGLRAFASNNSLGEVTFCHEPDPVQPNGEKQILSGMVASLQRGDVVIVTEFFRLGDSTMEILDVLSKFAVHGIRVYVTNCGFRLDDNFNAQALAAAVALVNQVEKDLRSNRQTTTEQKAEESKTIGRPAGRLGKSKLDGRENEITALLTDGMSLSAIALTLDVSRPALTNFIRSRHLSD</sequence>
<dbReference type="EMBL" id="JAEMHK010000026">
    <property type="protein sequence ID" value="MBJ6802768.1"/>
    <property type="molecule type" value="Genomic_DNA"/>
</dbReference>
<evidence type="ECO:0000259" key="2">
    <source>
        <dbReference type="SMART" id="SM00857"/>
    </source>
</evidence>
<gene>
    <name evidence="3" type="ORF">JFN90_21770</name>
</gene>
<dbReference type="InterPro" id="IPR036162">
    <property type="entry name" value="Resolvase-like_N_sf"/>
</dbReference>
<accession>A0ABS0YXT7</accession>
<dbReference type="RefSeq" id="WP_199397238.1">
    <property type="nucleotide sequence ID" value="NZ_JAEMHK010000026.1"/>
</dbReference>
<dbReference type="SUPFAM" id="SSF53041">
    <property type="entry name" value="Resolvase-like"/>
    <property type="match status" value="1"/>
</dbReference>
<dbReference type="InterPro" id="IPR006119">
    <property type="entry name" value="Resolv_N"/>
</dbReference>
<name>A0ABS0YXT7_9BACT</name>
<protein>
    <submittedName>
        <fullName evidence="3">Recombinase family protein</fullName>
    </submittedName>
</protein>
<feature type="region of interest" description="Disordered" evidence="1">
    <location>
        <begin position="128"/>
        <end position="155"/>
    </location>
</feature>
<evidence type="ECO:0000313" key="4">
    <source>
        <dbReference type="Proteomes" id="UP000641025"/>
    </source>
</evidence>
<keyword evidence="4" id="KW-1185">Reference proteome</keyword>
<dbReference type="Gene3D" id="3.40.50.1390">
    <property type="entry name" value="Resolvase, N-terminal catalytic domain"/>
    <property type="match status" value="1"/>
</dbReference>
<organism evidence="3 4">
    <name type="scientific">Geomonas propionica</name>
    <dbReference type="NCBI Taxonomy" id="2798582"/>
    <lineage>
        <taxon>Bacteria</taxon>
        <taxon>Pseudomonadati</taxon>
        <taxon>Thermodesulfobacteriota</taxon>
        <taxon>Desulfuromonadia</taxon>
        <taxon>Geobacterales</taxon>
        <taxon>Geobacteraceae</taxon>
        <taxon>Geomonas</taxon>
    </lineage>
</organism>